<dbReference type="HAMAP" id="MF_01813">
    <property type="entry name" value="MenG_UbiE_methyltr"/>
    <property type="match status" value="1"/>
</dbReference>
<dbReference type="AlphaFoldDB" id="A0A1A9HV82"/>
<dbReference type="GO" id="GO:0009234">
    <property type="term" value="P:menaquinone biosynthetic process"/>
    <property type="evidence" value="ECO:0007669"/>
    <property type="project" value="UniProtKB-UniRule"/>
</dbReference>
<dbReference type="STRING" id="1806891.Cs308_0140"/>
<dbReference type="KEGG" id="csaz:Cs308_0140"/>
<comment type="function">
    <text evidence="5">Methyltransferase required for the conversion of demethylmenaquinol (DMKH2) to menaquinol (MKH2).</text>
</comment>
<feature type="binding site" evidence="5">
    <location>
        <position position="57"/>
    </location>
    <ligand>
        <name>S-adenosyl-L-methionine</name>
        <dbReference type="ChEBI" id="CHEBI:59789"/>
    </ligand>
</feature>
<keyword evidence="2 5" id="KW-0489">Methyltransferase</keyword>
<dbReference type="CDD" id="cd02440">
    <property type="entry name" value="AdoMet_MTases"/>
    <property type="match status" value="1"/>
</dbReference>
<evidence type="ECO:0000313" key="7">
    <source>
        <dbReference type="Proteomes" id="UP000078162"/>
    </source>
</evidence>
<dbReference type="InterPro" id="IPR029063">
    <property type="entry name" value="SAM-dependent_MTases_sf"/>
</dbReference>
<keyword evidence="1 5" id="KW-0474">Menaquinone biosynthesis</keyword>
<sequence>MKHCANQPNLQKMFNTLAPRYDKINAILSLGMHHFWNRTLIQLIGKADHLIDLCAGTGKVASRYISYYPKATATLVDFSPEMLFKAKQLFPHLPFTIVHSDITHLPIANASQTLATMAYGLRNLPDPHHALKEIYRILQFSGKLGILELTCPIQAHPAYLMHKLYLKAAVPLIGRLYSRDPLAYRYLSTSVQNLPKDQDLEELFIRVGFRLKKKRKLCLGAATIWLLEK</sequence>
<comment type="similarity">
    <text evidence="5">Belongs to the class I-like SAM-binding methyltransferase superfamily. MenG/UbiE family.</text>
</comment>
<gene>
    <name evidence="5" type="primary">menG</name>
    <name evidence="6" type="ORF">Cs308_0140</name>
</gene>
<dbReference type="EC" id="2.1.1.163" evidence="5"/>
<reference evidence="7" key="1">
    <citation type="submission" date="2016-03" db="EMBL/GenBank/DDBJ databases">
        <title>Culture-independent genomics supports pathogen discovery for uncultivable bacteria within the genus Chlamydia.</title>
        <authorList>
            <person name="Taylor-Brown A."/>
            <person name="Bachmann N.L."/>
            <person name="Borel N."/>
            <person name="Polkinghorne A."/>
        </authorList>
    </citation>
    <scope>NUCLEOTIDE SEQUENCE [LARGE SCALE GENOMIC DNA]</scope>
    <source>
        <strain evidence="7">2742-308</strain>
    </source>
</reference>
<evidence type="ECO:0000256" key="1">
    <source>
        <dbReference type="ARBA" id="ARBA00022428"/>
    </source>
</evidence>
<accession>A0A1A9HV82</accession>
<evidence type="ECO:0000256" key="2">
    <source>
        <dbReference type="ARBA" id="ARBA00022603"/>
    </source>
</evidence>
<dbReference type="Pfam" id="PF01209">
    <property type="entry name" value="Ubie_methyltran"/>
    <property type="match status" value="1"/>
</dbReference>
<dbReference type="NCBIfam" id="NF001244">
    <property type="entry name" value="PRK00216.1-5"/>
    <property type="match status" value="1"/>
</dbReference>
<feature type="binding site" evidence="5">
    <location>
        <begin position="101"/>
        <end position="102"/>
    </location>
    <ligand>
        <name>S-adenosyl-L-methionine</name>
        <dbReference type="ChEBI" id="CHEBI:59789"/>
    </ligand>
</feature>
<feature type="binding site" evidence="5">
    <location>
        <position position="77"/>
    </location>
    <ligand>
        <name>S-adenosyl-L-methionine</name>
        <dbReference type="ChEBI" id="CHEBI:59789"/>
    </ligand>
</feature>
<dbReference type="PROSITE" id="PS51608">
    <property type="entry name" value="SAM_MT_UBIE"/>
    <property type="match status" value="1"/>
</dbReference>
<evidence type="ECO:0000313" key="6">
    <source>
        <dbReference type="EMBL" id="ANH78311.1"/>
    </source>
</evidence>
<comment type="pathway">
    <text evidence="5">Quinol/quinone metabolism; menaquinone biosynthesis; menaquinol from 1,4-dihydroxy-2-naphthoate: step 2/2.</text>
</comment>
<organism evidence="6 7">
    <name type="scientific">Candidatus Chlamydia sanziniae</name>
    <dbReference type="NCBI Taxonomy" id="1806891"/>
    <lineage>
        <taxon>Bacteria</taxon>
        <taxon>Pseudomonadati</taxon>
        <taxon>Chlamydiota</taxon>
        <taxon>Chlamydiia</taxon>
        <taxon>Chlamydiales</taxon>
        <taxon>Chlamydiaceae</taxon>
        <taxon>Chlamydia/Chlamydophila group</taxon>
        <taxon>Chlamydia</taxon>
    </lineage>
</organism>
<keyword evidence="7" id="KW-1185">Reference proteome</keyword>
<evidence type="ECO:0000256" key="4">
    <source>
        <dbReference type="ARBA" id="ARBA00022691"/>
    </source>
</evidence>
<dbReference type="EMBL" id="CP014639">
    <property type="protein sequence ID" value="ANH78311.1"/>
    <property type="molecule type" value="Genomic_DNA"/>
</dbReference>
<dbReference type="GO" id="GO:0032259">
    <property type="term" value="P:methylation"/>
    <property type="evidence" value="ECO:0007669"/>
    <property type="project" value="UniProtKB-KW"/>
</dbReference>
<proteinExistence type="inferred from homology"/>
<name>A0A1A9HV82_9CHLA</name>
<dbReference type="InterPro" id="IPR023576">
    <property type="entry name" value="UbiE/COQ5_MeTrFase_CS"/>
</dbReference>
<dbReference type="NCBIfam" id="TIGR01934">
    <property type="entry name" value="MenG_MenH_UbiE"/>
    <property type="match status" value="1"/>
</dbReference>
<keyword evidence="6" id="KW-0830">Ubiquinone</keyword>
<dbReference type="SUPFAM" id="SSF53335">
    <property type="entry name" value="S-adenosyl-L-methionine-dependent methyltransferases"/>
    <property type="match status" value="1"/>
</dbReference>
<dbReference type="PANTHER" id="PTHR43591">
    <property type="entry name" value="METHYLTRANSFERASE"/>
    <property type="match status" value="1"/>
</dbReference>
<dbReference type="Gene3D" id="3.40.50.150">
    <property type="entry name" value="Vaccinia Virus protein VP39"/>
    <property type="match status" value="1"/>
</dbReference>
<dbReference type="UniPathway" id="UPA00079">
    <property type="reaction ID" value="UER00169"/>
</dbReference>
<dbReference type="PROSITE" id="PS01183">
    <property type="entry name" value="UBIE_1"/>
    <property type="match status" value="1"/>
</dbReference>
<dbReference type="GO" id="GO:0043770">
    <property type="term" value="F:demethylmenaquinone methyltransferase activity"/>
    <property type="evidence" value="ECO:0007669"/>
    <property type="project" value="UniProtKB-UniRule"/>
</dbReference>
<protein>
    <recommendedName>
        <fullName evidence="5">Demethylmenaquinone methyltransferase</fullName>
        <ecNumber evidence="5">2.1.1.163</ecNumber>
    </recommendedName>
</protein>
<evidence type="ECO:0000256" key="3">
    <source>
        <dbReference type="ARBA" id="ARBA00022679"/>
    </source>
</evidence>
<dbReference type="PANTHER" id="PTHR43591:SF24">
    <property type="entry name" value="2-METHOXY-6-POLYPRENYL-1,4-BENZOQUINOL METHYLASE, MITOCHONDRIAL"/>
    <property type="match status" value="1"/>
</dbReference>
<dbReference type="Proteomes" id="UP000078162">
    <property type="component" value="Chromosome"/>
</dbReference>
<dbReference type="OrthoDB" id="9808140at2"/>
<keyword evidence="4 5" id="KW-0949">S-adenosyl-L-methionine</keyword>
<evidence type="ECO:0000256" key="5">
    <source>
        <dbReference type="HAMAP-Rule" id="MF_01813"/>
    </source>
</evidence>
<comment type="catalytic activity">
    <reaction evidence="5">
        <text>a 2-demethylmenaquinol + S-adenosyl-L-methionine = a menaquinol + S-adenosyl-L-homocysteine + H(+)</text>
        <dbReference type="Rhea" id="RHEA:42640"/>
        <dbReference type="Rhea" id="RHEA-COMP:9539"/>
        <dbReference type="Rhea" id="RHEA-COMP:9563"/>
        <dbReference type="ChEBI" id="CHEBI:15378"/>
        <dbReference type="ChEBI" id="CHEBI:18151"/>
        <dbReference type="ChEBI" id="CHEBI:55437"/>
        <dbReference type="ChEBI" id="CHEBI:57856"/>
        <dbReference type="ChEBI" id="CHEBI:59789"/>
        <dbReference type="EC" id="2.1.1.163"/>
    </reaction>
</comment>
<dbReference type="InterPro" id="IPR004033">
    <property type="entry name" value="UbiE/COQ5_MeTrFase"/>
</dbReference>
<dbReference type="RefSeq" id="WP_066481369.1">
    <property type="nucleotide sequence ID" value="NZ_CP014639.1"/>
</dbReference>
<dbReference type="PATRIC" id="fig|1806891.3.peg.134"/>
<comment type="caution">
    <text evidence="5">Lacks conserved residue(s) required for the propagation of feature annotation.</text>
</comment>
<keyword evidence="3 5" id="KW-0808">Transferase</keyword>